<evidence type="ECO:0000256" key="4">
    <source>
        <dbReference type="ARBA" id="ARBA00023015"/>
    </source>
</evidence>
<dbReference type="InterPro" id="IPR009057">
    <property type="entry name" value="Homeodomain-like_sf"/>
</dbReference>
<dbReference type="PANTHER" id="PTHR43874">
    <property type="entry name" value="TWO-COMPONENT RESPONSE REGULATOR"/>
    <property type="match status" value="1"/>
</dbReference>
<evidence type="ECO:0000313" key="12">
    <source>
        <dbReference type="EMBL" id="MBA0715151.1"/>
    </source>
</evidence>
<evidence type="ECO:0000256" key="9">
    <source>
        <dbReference type="SAM" id="MobiDB-lite"/>
    </source>
</evidence>
<dbReference type="AlphaFoldDB" id="A0A7J8ZTS1"/>
<dbReference type="GO" id="GO:0000160">
    <property type="term" value="P:phosphorelay signal transduction system"/>
    <property type="evidence" value="ECO:0007669"/>
    <property type="project" value="UniProtKB-KW"/>
</dbReference>
<evidence type="ECO:0000256" key="5">
    <source>
        <dbReference type="ARBA" id="ARBA00023159"/>
    </source>
</evidence>
<dbReference type="CDD" id="cd17584">
    <property type="entry name" value="REC_typeB_ARR-like"/>
    <property type="match status" value="1"/>
</dbReference>
<evidence type="ECO:0000256" key="3">
    <source>
        <dbReference type="ARBA" id="ARBA00023012"/>
    </source>
</evidence>
<dbReference type="GO" id="GO:0005634">
    <property type="term" value="C:nucleus"/>
    <property type="evidence" value="ECO:0007669"/>
    <property type="project" value="UniProtKB-SubCell"/>
</dbReference>
<dbReference type="InterPro" id="IPR011006">
    <property type="entry name" value="CheY-like_superfamily"/>
</dbReference>
<dbReference type="PROSITE" id="PS50110">
    <property type="entry name" value="RESPONSE_REGULATORY"/>
    <property type="match status" value="1"/>
</dbReference>
<name>A0A7J8ZTS1_9ROSI</name>
<protein>
    <recommendedName>
        <fullName evidence="14">Two-component response regulator</fullName>
    </recommendedName>
</protein>
<dbReference type="Proteomes" id="UP000593574">
    <property type="component" value="Unassembled WGS sequence"/>
</dbReference>
<evidence type="ECO:0000259" key="10">
    <source>
        <dbReference type="PROSITE" id="PS50110"/>
    </source>
</evidence>
<evidence type="ECO:0000256" key="8">
    <source>
        <dbReference type="PROSITE-ProRule" id="PRU00169"/>
    </source>
</evidence>
<dbReference type="InterPro" id="IPR001789">
    <property type="entry name" value="Sig_transdc_resp-reg_receiver"/>
</dbReference>
<keyword evidence="4" id="KW-0805">Transcription regulation</keyword>
<keyword evidence="13" id="KW-1185">Reference proteome</keyword>
<evidence type="ECO:0000259" key="11">
    <source>
        <dbReference type="PROSITE" id="PS51294"/>
    </source>
</evidence>
<organism evidence="12 13">
    <name type="scientific">Gossypium laxum</name>
    <dbReference type="NCBI Taxonomy" id="34288"/>
    <lineage>
        <taxon>Eukaryota</taxon>
        <taxon>Viridiplantae</taxon>
        <taxon>Streptophyta</taxon>
        <taxon>Embryophyta</taxon>
        <taxon>Tracheophyta</taxon>
        <taxon>Spermatophyta</taxon>
        <taxon>Magnoliopsida</taxon>
        <taxon>eudicotyledons</taxon>
        <taxon>Gunneridae</taxon>
        <taxon>Pentapetalae</taxon>
        <taxon>rosids</taxon>
        <taxon>malvids</taxon>
        <taxon>Malvales</taxon>
        <taxon>Malvaceae</taxon>
        <taxon>Malvoideae</taxon>
        <taxon>Gossypium</taxon>
    </lineage>
</organism>
<dbReference type="SUPFAM" id="SSF52172">
    <property type="entry name" value="CheY-like"/>
    <property type="match status" value="1"/>
</dbReference>
<dbReference type="InterPro" id="IPR001005">
    <property type="entry name" value="SANT/Myb"/>
</dbReference>
<feature type="region of interest" description="Disordered" evidence="9">
    <location>
        <begin position="155"/>
        <end position="183"/>
    </location>
</feature>
<gene>
    <name evidence="12" type="ORF">Golax_014072</name>
</gene>
<evidence type="ECO:0000256" key="7">
    <source>
        <dbReference type="ARBA" id="ARBA00023242"/>
    </source>
</evidence>
<keyword evidence="7" id="KW-0539">Nucleus</keyword>
<dbReference type="Pfam" id="PF00072">
    <property type="entry name" value="Response_reg"/>
    <property type="match status" value="1"/>
</dbReference>
<dbReference type="Gene3D" id="3.40.50.2300">
    <property type="match status" value="1"/>
</dbReference>
<dbReference type="GO" id="GO:0003677">
    <property type="term" value="F:DNA binding"/>
    <property type="evidence" value="ECO:0007669"/>
    <property type="project" value="InterPro"/>
</dbReference>
<evidence type="ECO:0000313" key="13">
    <source>
        <dbReference type="Proteomes" id="UP000593574"/>
    </source>
</evidence>
<dbReference type="NCBIfam" id="TIGR01557">
    <property type="entry name" value="myb_SHAQKYF"/>
    <property type="match status" value="1"/>
</dbReference>
<evidence type="ECO:0000256" key="6">
    <source>
        <dbReference type="ARBA" id="ARBA00023163"/>
    </source>
</evidence>
<evidence type="ECO:0000256" key="2">
    <source>
        <dbReference type="ARBA" id="ARBA00022553"/>
    </source>
</evidence>
<feature type="domain" description="Response regulatory" evidence="10">
    <location>
        <begin position="12"/>
        <end position="127"/>
    </location>
</feature>
<keyword evidence="2 8" id="KW-0597">Phosphoprotein</keyword>
<keyword evidence="5" id="KW-0010">Activator</keyword>
<dbReference type="SMART" id="SM00448">
    <property type="entry name" value="REC"/>
    <property type="match status" value="1"/>
</dbReference>
<dbReference type="EMBL" id="JABEZV010000007">
    <property type="protein sequence ID" value="MBA0715151.1"/>
    <property type="molecule type" value="Genomic_DNA"/>
</dbReference>
<dbReference type="Gene3D" id="1.10.10.60">
    <property type="entry name" value="Homeodomain-like"/>
    <property type="match status" value="1"/>
</dbReference>
<dbReference type="InterPro" id="IPR045279">
    <property type="entry name" value="ARR-like"/>
</dbReference>
<feature type="compositionally biased region" description="Acidic residues" evidence="9">
    <location>
        <begin position="167"/>
        <end position="177"/>
    </location>
</feature>
<evidence type="ECO:0000256" key="1">
    <source>
        <dbReference type="ARBA" id="ARBA00004123"/>
    </source>
</evidence>
<feature type="domain" description="HTH myb-type" evidence="11">
    <location>
        <begin position="187"/>
        <end position="241"/>
    </location>
</feature>
<comment type="caution">
    <text evidence="12">The sequence shown here is derived from an EMBL/GenBank/DDBJ whole genome shotgun (WGS) entry which is preliminary data.</text>
</comment>
<dbReference type="InterPro" id="IPR006447">
    <property type="entry name" value="Myb_dom_plants"/>
</dbReference>
<dbReference type="InterPro" id="IPR017930">
    <property type="entry name" value="Myb_dom"/>
</dbReference>
<keyword evidence="6" id="KW-0804">Transcription</keyword>
<dbReference type="Pfam" id="PF00249">
    <property type="entry name" value="Myb_DNA-binding"/>
    <property type="match status" value="1"/>
</dbReference>
<dbReference type="PANTHER" id="PTHR43874:SF63">
    <property type="entry name" value="RESPONSE REGULATORY DOMAIN-CONTAINING PROTEIN"/>
    <property type="match status" value="1"/>
</dbReference>
<sequence length="448" mass="49806">MTMVGEFPAGLKILIVDDDRTCLLVLERMLRKFSYQVTKCQQAREALALLRQDKNRFDIVLCDLHMPDINGFELLQIIEVEMDLPVVMMSSDDGKGVVMKGIVHGACDYLVKPVRMEAIGLIWQHVVRKKNKRFSGEITRSLPLQRADNAVPAMDKRSLKYRKRTSEDEDVAEDGESSEGKKPRMVWTQELHDLFVAAVNELGRGNAVPKKILERMQAMNVTFLTRANIASHLQKYRMHLQKEGAVPSSDSRDVNAYIDHRNLQFQTSPTTPYQLPMQNLITERANENVLSIAPSHVDGGSNIFNSNIPSESSCSLPTQVTLYDLYRANLLYQNDFPPTSNGVAISNDNEFPPNDGVANSNDESLYCNVVDGTELSNPFSAVAVDGTELSNPFSAVAVDGTELSNPLSAVAVDGTELSNPLSAVEELIHEPSFLVGQYDQQAFFRGPI</sequence>
<reference evidence="12 13" key="1">
    <citation type="journal article" date="2019" name="Genome Biol. Evol.">
        <title>Insights into the evolution of the New World diploid cottons (Gossypium, subgenus Houzingenia) based on genome sequencing.</title>
        <authorList>
            <person name="Grover C.E."/>
            <person name="Arick M.A. 2nd"/>
            <person name="Thrash A."/>
            <person name="Conover J.L."/>
            <person name="Sanders W.S."/>
            <person name="Peterson D.G."/>
            <person name="Frelichowski J.E."/>
            <person name="Scheffler J.A."/>
            <person name="Scheffler B.E."/>
            <person name="Wendel J.F."/>
        </authorList>
    </citation>
    <scope>NUCLEOTIDE SEQUENCE [LARGE SCALE GENOMIC DNA]</scope>
    <source>
        <strain evidence="12">4</strain>
        <tissue evidence="12">Leaf</tissue>
    </source>
</reference>
<keyword evidence="3" id="KW-0902">Two-component regulatory system</keyword>
<dbReference type="PROSITE" id="PS51294">
    <property type="entry name" value="HTH_MYB"/>
    <property type="match status" value="1"/>
</dbReference>
<comment type="subcellular location">
    <subcellularLocation>
        <location evidence="1">Nucleus</location>
    </subcellularLocation>
</comment>
<accession>A0A7J8ZTS1</accession>
<feature type="modified residue" description="4-aspartylphosphate" evidence="8">
    <location>
        <position position="63"/>
    </location>
</feature>
<dbReference type="SUPFAM" id="SSF46689">
    <property type="entry name" value="Homeodomain-like"/>
    <property type="match status" value="1"/>
</dbReference>
<dbReference type="FunFam" id="1.10.10.60:FF:000007">
    <property type="entry name" value="Two-component response regulator"/>
    <property type="match status" value="1"/>
</dbReference>
<evidence type="ECO:0008006" key="14">
    <source>
        <dbReference type="Google" id="ProtNLM"/>
    </source>
</evidence>
<proteinExistence type="predicted"/>
<dbReference type="GO" id="GO:0009736">
    <property type="term" value="P:cytokinin-activated signaling pathway"/>
    <property type="evidence" value="ECO:0007669"/>
    <property type="project" value="InterPro"/>
</dbReference>